<name>A0ABX0SKV9_9ACTN</name>
<dbReference type="InterPro" id="IPR003731">
    <property type="entry name" value="Di-Nase_FeMo-co_biosynth"/>
</dbReference>
<comment type="caution">
    <text evidence="2">The sequence shown here is derived from an EMBL/GenBank/DDBJ whole genome shotgun (WGS) entry which is preliminary data.</text>
</comment>
<accession>A0ABX0SKV9</accession>
<proteinExistence type="predicted"/>
<dbReference type="Pfam" id="PF02579">
    <property type="entry name" value="Nitro_FeMo-Co"/>
    <property type="match status" value="1"/>
</dbReference>
<evidence type="ECO:0000259" key="1">
    <source>
        <dbReference type="Pfam" id="PF02579"/>
    </source>
</evidence>
<protein>
    <submittedName>
        <fullName evidence="2">Fe-Mo cluster-binding NifX family protein</fullName>
    </submittedName>
</protein>
<dbReference type="EMBL" id="JAAMOZ010000001">
    <property type="protein sequence ID" value="NIH57367.1"/>
    <property type="molecule type" value="Genomic_DNA"/>
</dbReference>
<dbReference type="Proteomes" id="UP000749311">
    <property type="component" value="Unassembled WGS sequence"/>
</dbReference>
<dbReference type="SUPFAM" id="SSF53146">
    <property type="entry name" value="Nitrogenase accessory factor-like"/>
    <property type="match status" value="1"/>
</dbReference>
<dbReference type="Gene3D" id="3.30.420.130">
    <property type="entry name" value="Dinitrogenase iron-molybdenum cofactor biosynthesis domain"/>
    <property type="match status" value="1"/>
</dbReference>
<dbReference type="InterPro" id="IPR036105">
    <property type="entry name" value="DiNase_FeMo-co_biosyn_sf"/>
</dbReference>
<gene>
    <name evidence="2" type="ORF">FB473_002012</name>
</gene>
<reference evidence="2 3" key="1">
    <citation type="submission" date="2020-02" db="EMBL/GenBank/DDBJ databases">
        <title>Sequencing the genomes of 1000 actinobacteria strains.</title>
        <authorList>
            <person name="Klenk H.-P."/>
        </authorList>
    </citation>
    <scope>NUCLEOTIDE SEQUENCE [LARGE SCALE GENOMIC DNA]</scope>
    <source>
        <strain evidence="2 3">DSM 19609</strain>
    </source>
</reference>
<keyword evidence="3" id="KW-1185">Reference proteome</keyword>
<organism evidence="2 3">
    <name type="scientific">Brooklawnia cerclae</name>
    <dbReference type="NCBI Taxonomy" id="349934"/>
    <lineage>
        <taxon>Bacteria</taxon>
        <taxon>Bacillati</taxon>
        <taxon>Actinomycetota</taxon>
        <taxon>Actinomycetes</taxon>
        <taxon>Propionibacteriales</taxon>
        <taxon>Propionibacteriaceae</taxon>
        <taxon>Brooklawnia</taxon>
    </lineage>
</organism>
<evidence type="ECO:0000313" key="2">
    <source>
        <dbReference type="EMBL" id="NIH57367.1"/>
    </source>
</evidence>
<dbReference type="RefSeq" id="WP_167167006.1">
    <property type="nucleotide sequence ID" value="NZ_BAAAOO010000013.1"/>
</dbReference>
<feature type="domain" description="Dinitrogenase iron-molybdenum cofactor biosynthesis" evidence="1">
    <location>
        <begin position="10"/>
        <end position="105"/>
    </location>
</feature>
<sequence length="111" mass="12162">MILTVPVTPEGDVDPRFGRAPAMAVATVEDGVVAEWQVHEVGWDVLHDEGSEGQHHARVVRFMRDNKVERVLLMGAGPGMLRTLDKLGLSLVQVPRMDAREAVLAAARLDQ</sequence>
<evidence type="ECO:0000313" key="3">
    <source>
        <dbReference type="Proteomes" id="UP000749311"/>
    </source>
</evidence>